<proteinExistence type="inferred from homology"/>
<feature type="transmembrane region" description="Helical" evidence="9">
    <location>
        <begin position="332"/>
        <end position="351"/>
    </location>
</feature>
<reference evidence="10 11" key="1">
    <citation type="submission" date="2021-01" db="EMBL/GenBank/DDBJ databases">
        <title>Sequencing the genomes of 1000 actinobacteria strains.</title>
        <authorList>
            <person name="Klenk H.-P."/>
        </authorList>
    </citation>
    <scope>NUCLEOTIDE SEQUENCE [LARGE SCALE GENOMIC DNA]</scope>
    <source>
        <strain evidence="10 11">DSM 44581</strain>
    </source>
</reference>
<evidence type="ECO:0000256" key="9">
    <source>
        <dbReference type="SAM" id="Phobius"/>
    </source>
</evidence>
<feature type="compositionally biased region" description="Low complexity" evidence="8">
    <location>
        <begin position="435"/>
        <end position="452"/>
    </location>
</feature>
<keyword evidence="6 9" id="KW-0472">Membrane</keyword>
<feature type="transmembrane region" description="Helical" evidence="9">
    <location>
        <begin position="20"/>
        <end position="40"/>
    </location>
</feature>
<comment type="similarity">
    <text evidence="7">Belongs to the glycosyltransferase 87 family.</text>
</comment>
<keyword evidence="10" id="KW-0328">Glycosyltransferase</keyword>
<keyword evidence="2" id="KW-1003">Cell membrane</keyword>
<protein>
    <submittedName>
        <fullName evidence="10">Alpha-1,2-mannosyltransferase</fullName>
        <ecNumber evidence="10">2.4.1.-</ecNumber>
    </submittedName>
</protein>
<accession>A0ABS2S259</accession>
<dbReference type="EC" id="2.4.1.-" evidence="10"/>
<evidence type="ECO:0000256" key="5">
    <source>
        <dbReference type="ARBA" id="ARBA00022989"/>
    </source>
</evidence>
<dbReference type="EMBL" id="JAFBCL010000001">
    <property type="protein sequence ID" value="MBM7810327.1"/>
    <property type="molecule type" value="Genomic_DNA"/>
</dbReference>
<evidence type="ECO:0000256" key="8">
    <source>
        <dbReference type="SAM" id="MobiDB-lite"/>
    </source>
</evidence>
<keyword evidence="5 9" id="KW-1133">Transmembrane helix</keyword>
<comment type="caution">
    <text evidence="10">The sequence shown here is derived from an EMBL/GenBank/DDBJ whole genome shotgun (WGS) entry which is preliminary data.</text>
</comment>
<evidence type="ECO:0000256" key="4">
    <source>
        <dbReference type="ARBA" id="ARBA00022692"/>
    </source>
</evidence>
<evidence type="ECO:0000256" key="1">
    <source>
        <dbReference type="ARBA" id="ARBA00004651"/>
    </source>
</evidence>
<evidence type="ECO:0000256" key="2">
    <source>
        <dbReference type="ARBA" id="ARBA00022475"/>
    </source>
</evidence>
<dbReference type="GO" id="GO:0016757">
    <property type="term" value="F:glycosyltransferase activity"/>
    <property type="evidence" value="ECO:0007669"/>
    <property type="project" value="UniProtKB-KW"/>
</dbReference>
<dbReference type="RefSeq" id="WP_307819548.1">
    <property type="nucleotide sequence ID" value="NZ_JAFBCL010000001.1"/>
</dbReference>
<evidence type="ECO:0000256" key="7">
    <source>
        <dbReference type="ARBA" id="ARBA00024033"/>
    </source>
</evidence>
<sequence length="452" mass="46170">MIDTAPPRSPLLSRPAHRTLVAGGLAGVAVVAVALLWWRWGWPLGIDSAVYRSGALAVVDGQDLYGRLAATPEWSPDLPFAYPPTAALLFLPLAVLPAQLAWGAMALSTVAGLVVVVRLVHAHSPSAARSAPPLLLLLALEPVWRTLGLGQVNVVLMALVFVDVLVLRGSRCGGVLVGLAAAIKLTPLIFVLHLLVTRRRADALRALGAFAGLGGVAFAVLPGDTARYWGTAVLGANGAMSNAWWGNQSLNGLVQRPAGDRLVATPVLVLLVAACATAAALLARAAEQRGDRVEALLVTGFCGVLVSPVSWTHHWVWVAPLCVLVAARGRRAVPVVALVVAWSSGWAFGLVPRGDGREQAWTPLESLAGNAYVLGALVAGAALAARSAKRRSGTGPSAGRSGGGPADRGGGGSCSSADEAPGTAPGARSTWSDRGAATSGTEGEAGSGVARS</sequence>
<feature type="region of interest" description="Disordered" evidence="8">
    <location>
        <begin position="389"/>
        <end position="452"/>
    </location>
</feature>
<keyword evidence="11" id="KW-1185">Reference proteome</keyword>
<feature type="transmembrane region" description="Helical" evidence="9">
    <location>
        <begin position="203"/>
        <end position="221"/>
    </location>
</feature>
<evidence type="ECO:0000256" key="6">
    <source>
        <dbReference type="ARBA" id="ARBA00023136"/>
    </source>
</evidence>
<comment type="subcellular location">
    <subcellularLocation>
        <location evidence="1">Cell membrane</location>
        <topology evidence="1">Multi-pass membrane protein</topology>
    </subcellularLocation>
</comment>
<dbReference type="Proteomes" id="UP001195724">
    <property type="component" value="Unassembled WGS sequence"/>
</dbReference>
<feature type="transmembrane region" description="Helical" evidence="9">
    <location>
        <begin position="142"/>
        <end position="162"/>
    </location>
</feature>
<feature type="transmembrane region" description="Helical" evidence="9">
    <location>
        <begin position="174"/>
        <end position="196"/>
    </location>
</feature>
<dbReference type="Pfam" id="PF09594">
    <property type="entry name" value="GT87"/>
    <property type="match status" value="1"/>
</dbReference>
<evidence type="ECO:0000256" key="3">
    <source>
        <dbReference type="ARBA" id="ARBA00022679"/>
    </source>
</evidence>
<gene>
    <name evidence="10" type="ORF">JOE68_001192</name>
</gene>
<evidence type="ECO:0000313" key="11">
    <source>
        <dbReference type="Proteomes" id="UP001195724"/>
    </source>
</evidence>
<keyword evidence="4 9" id="KW-0812">Transmembrane</keyword>
<feature type="transmembrane region" description="Helical" evidence="9">
    <location>
        <begin position="100"/>
        <end position="121"/>
    </location>
</feature>
<keyword evidence="3 10" id="KW-0808">Transferase</keyword>
<organism evidence="10 11">
    <name type="scientific">Saccharothrix algeriensis</name>
    <dbReference type="NCBI Taxonomy" id="173560"/>
    <lineage>
        <taxon>Bacteria</taxon>
        <taxon>Bacillati</taxon>
        <taxon>Actinomycetota</taxon>
        <taxon>Actinomycetes</taxon>
        <taxon>Pseudonocardiales</taxon>
        <taxon>Pseudonocardiaceae</taxon>
        <taxon>Saccharothrix</taxon>
    </lineage>
</organism>
<feature type="compositionally biased region" description="Gly residues" evidence="8">
    <location>
        <begin position="400"/>
        <end position="413"/>
    </location>
</feature>
<evidence type="ECO:0000313" key="10">
    <source>
        <dbReference type="EMBL" id="MBM7810327.1"/>
    </source>
</evidence>
<name>A0ABS2S259_9PSEU</name>
<dbReference type="InterPro" id="IPR018584">
    <property type="entry name" value="GT87"/>
</dbReference>
<feature type="transmembrane region" description="Helical" evidence="9">
    <location>
        <begin position="295"/>
        <end position="312"/>
    </location>
</feature>
<feature type="transmembrane region" description="Helical" evidence="9">
    <location>
        <begin position="263"/>
        <end position="283"/>
    </location>
</feature>